<protein>
    <submittedName>
        <fullName evidence="1">Uncharacterized protein</fullName>
    </submittedName>
</protein>
<comment type="caution">
    <text evidence="1">The sequence shown here is derived from an EMBL/GenBank/DDBJ whole genome shotgun (WGS) entry which is preliminary data.</text>
</comment>
<name>A0AAD5R936_PARTN</name>
<organism evidence="1 2">
    <name type="scientific">Parelaphostrongylus tenuis</name>
    <name type="common">Meningeal worm</name>
    <dbReference type="NCBI Taxonomy" id="148309"/>
    <lineage>
        <taxon>Eukaryota</taxon>
        <taxon>Metazoa</taxon>
        <taxon>Ecdysozoa</taxon>
        <taxon>Nematoda</taxon>
        <taxon>Chromadorea</taxon>
        <taxon>Rhabditida</taxon>
        <taxon>Rhabditina</taxon>
        <taxon>Rhabditomorpha</taxon>
        <taxon>Strongyloidea</taxon>
        <taxon>Metastrongylidae</taxon>
        <taxon>Parelaphostrongylus</taxon>
    </lineage>
</organism>
<evidence type="ECO:0000313" key="1">
    <source>
        <dbReference type="EMBL" id="KAJ1371718.1"/>
    </source>
</evidence>
<dbReference type="AlphaFoldDB" id="A0AAD5R936"/>
<sequence length="122" mass="13468">MQSLTSRGCEVVPLTTCGHRAPHSQRHLLSFVEEHVNRSGRSEVLLRKKSGSAMTKNSTPAPLVVMKPKKVHSNVSEELHAILCELAEMDNILKKEDTSTLMTGAPPFPYLSVYYKGKHLGA</sequence>
<proteinExistence type="predicted"/>
<dbReference type="Proteomes" id="UP001196413">
    <property type="component" value="Unassembled WGS sequence"/>
</dbReference>
<gene>
    <name evidence="1" type="ORF">KIN20_033712</name>
</gene>
<accession>A0AAD5R936</accession>
<keyword evidence="2" id="KW-1185">Reference proteome</keyword>
<dbReference type="EMBL" id="JAHQIW010007032">
    <property type="protein sequence ID" value="KAJ1371718.1"/>
    <property type="molecule type" value="Genomic_DNA"/>
</dbReference>
<evidence type="ECO:0000313" key="2">
    <source>
        <dbReference type="Proteomes" id="UP001196413"/>
    </source>
</evidence>
<reference evidence="1" key="1">
    <citation type="submission" date="2021-06" db="EMBL/GenBank/DDBJ databases">
        <title>Parelaphostrongylus tenuis whole genome reference sequence.</title>
        <authorList>
            <person name="Garwood T.J."/>
            <person name="Larsen P.A."/>
            <person name="Fountain-Jones N.M."/>
            <person name="Garbe J.R."/>
            <person name="Macchietto M.G."/>
            <person name="Kania S.A."/>
            <person name="Gerhold R.W."/>
            <person name="Richards J.E."/>
            <person name="Wolf T.M."/>
        </authorList>
    </citation>
    <scope>NUCLEOTIDE SEQUENCE</scope>
    <source>
        <strain evidence="1">MNPRO001-30</strain>
        <tissue evidence="1">Meninges</tissue>
    </source>
</reference>